<evidence type="ECO:0008006" key="4">
    <source>
        <dbReference type="Google" id="ProtNLM"/>
    </source>
</evidence>
<keyword evidence="1" id="KW-0472">Membrane</keyword>
<keyword evidence="1" id="KW-0812">Transmembrane</keyword>
<evidence type="ECO:0000313" key="3">
    <source>
        <dbReference type="Proteomes" id="UP000177907"/>
    </source>
</evidence>
<proteinExistence type="predicted"/>
<keyword evidence="1" id="KW-1133">Transmembrane helix</keyword>
<comment type="caution">
    <text evidence="2">The sequence shown here is derived from an EMBL/GenBank/DDBJ whole genome shotgun (WGS) entry which is preliminary data.</text>
</comment>
<evidence type="ECO:0000256" key="1">
    <source>
        <dbReference type="SAM" id="Phobius"/>
    </source>
</evidence>
<feature type="transmembrane region" description="Helical" evidence="1">
    <location>
        <begin position="12"/>
        <end position="30"/>
    </location>
</feature>
<gene>
    <name evidence="2" type="ORF">A3J93_02020</name>
</gene>
<organism evidence="2 3">
    <name type="scientific">Candidatus Magasanikbacteria bacterium RIFOXYC2_FULL_42_28</name>
    <dbReference type="NCBI Taxonomy" id="1798704"/>
    <lineage>
        <taxon>Bacteria</taxon>
        <taxon>Candidatus Magasanikiibacteriota</taxon>
    </lineage>
</organism>
<dbReference type="EMBL" id="MFQZ01000004">
    <property type="protein sequence ID" value="OGH88274.1"/>
    <property type="molecule type" value="Genomic_DNA"/>
</dbReference>
<reference evidence="2 3" key="1">
    <citation type="journal article" date="2016" name="Nat. Commun.">
        <title>Thousands of microbial genomes shed light on interconnected biogeochemical processes in an aquifer system.</title>
        <authorList>
            <person name="Anantharaman K."/>
            <person name="Brown C.T."/>
            <person name="Hug L.A."/>
            <person name="Sharon I."/>
            <person name="Castelle C.J."/>
            <person name="Probst A.J."/>
            <person name="Thomas B.C."/>
            <person name="Singh A."/>
            <person name="Wilkins M.J."/>
            <person name="Karaoz U."/>
            <person name="Brodie E.L."/>
            <person name="Williams K.H."/>
            <person name="Hubbard S.S."/>
            <person name="Banfield J.F."/>
        </authorList>
    </citation>
    <scope>NUCLEOTIDE SEQUENCE [LARGE SCALE GENOMIC DNA]</scope>
</reference>
<dbReference type="STRING" id="1798704.A3J93_02020"/>
<accession>A0A1F6NX96</accession>
<evidence type="ECO:0000313" key="2">
    <source>
        <dbReference type="EMBL" id="OGH88274.1"/>
    </source>
</evidence>
<feature type="transmembrane region" description="Helical" evidence="1">
    <location>
        <begin position="173"/>
        <end position="193"/>
    </location>
</feature>
<dbReference type="Proteomes" id="UP000177907">
    <property type="component" value="Unassembled WGS sequence"/>
</dbReference>
<protein>
    <recommendedName>
        <fullName evidence="4">Polysaccharide chain length determinant N-terminal domain-containing protein</fullName>
    </recommendedName>
</protein>
<name>A0A1F6NX96_9BACT</name>
<dbReference type="AlphaFoldDB" id="A0A1F6NX96"/>
<sequence>MFIVIQKHLKLIIVWGLIFAVLSVLVSLLFPKYFSAESQVLIISRDRTGVDPYTQAKAAERTGENLAAVMQTSDFYDKVMEEAEVSFDKTAWTGLTERARRKAWTKNVRAEMMYGTSLLKATVYASTREQALAFSDVVSKTIAARGWEYVGGDVAIKVVSVPYAKNWPSRPNLAMNGLAGFILGAVLSAWWAIKYRKHLFGKI</sequence>